<feature type="region of interest" description="Disordered" evidence="2">
    <location>
        <begin position="773"/>
        <end position="796"/>
    </location>
</feature>
<feature type="region of interest" description="Disordered" evidence="2">
    <location>
        <begin position="643"/>
        <end position="662"/>
    </location>
</feature>
<evidence type="ECO:0000313" key="3">
    <source>
        <dbReference type="EMBL" id="CAH7690189.1"/>
    </source>
</evidence>
<evidence type="ECO:0000256" key="1">
    <source>
        <dbReference type="SAM" id="Coils"/>
    </source>
</evidence>
<comment type="caution">
    <text evidence="3">The sequence shown here is derived from an EMBL/GenBank/DDBJ whole genome shotgun (WGS) entry which is preliminary data.</text>
</comment>
<name>A0AAV0BVD5_PHAPC</name>
<feature type="compositionally biased region" description="Polar residues" evidence="2">
    <location>
        <begin position="644"/>
        <end position="658"/>
    </location>
</feature>
<keyword evidence="4" id="KW-1185">Reference proteome</keyword>
<feature type="coiled-coil region" evidence="1">
    <location>
        <begin position="722"/>
        <end position="768"/>
    </location>
</feature>
<sequence length="796" mass="92229">MMRSRIQSSLFLDQLVRTNYIHHRSSSSSNIPVEKLAINRSVPSIPTIKALLHPGGSTVNSTNRPKQRSTGHLEIRAYHTLNSQQSSSSSVVIPSKYNHSTISESDHQFLSFLSSSILNKGSRDPFELDSVELWSILKRLNSNNLFSQLDPGLIERLIDLISSNYHLQSQKQTHQNFILDSHQQILYILDRIYESINRFESYQLERFHTLCLKKYVNLGYYDGAEIVWDMLITKRKSPDSSTNGTTIDQLLMIASIHKDLVIRTQDRIKNQTVLESDPSAPLVTQSQQKNIRSKKQIRRMISLAADLGNGLLKIDCEQDDAKSSQVSNRTRGWIIRSISEILCSQGEISKLQDWLKVHLGIDLQYPDSGSTLDDPKINSGIVEMYKTLGDLSRMVLIYYAAREPSLEMIRRTKTMRGKNRRNKLQGYFDSALSFENDNSSNLNQTAKQEDDQVDTQLDGHSVLNQRKTHVILTKTYHDLIETSVEANRAHLAIHFLREAIENFDLIKKKRSYQLSQVRGLTERLVGLILVELDWIRDLSERRIKFIENHYKRCHKSSSSQSSRVDAEGLLSRSLGLINSEEKYRWEDLLRSIVPTQDSEQQRIDNQVLEKMLFSDQSYTQKFEFEEEYSKQEYLLKASKDQYRQDSSGTSDQPSTSFSLDKLVKQKTSMEEDALMRKFMRLKERVNFLTKSLKQSIELINNLQPIINRLKLDRSIRFERSLIKVTHEKQKRLQQAVSEHKEEGRGGTYEKIERIKDRIRGKVDEKRNEQRVRGAYNNYNHNRNKSNSNSSNDLLFS</sequence>
<feature type="compositionally biased region" description="Low complexity" evidence="2">
    <location>
        <begin position="776"/>
        <end position="796"/>
    </location>
</feature>
<protein>
    <submittedName>
        <fullName evidence="3">Expressed protein</fullName>
    </submittedName>
</protein>
<keyword evidence="1" id="KW-0175">Coiled coil</keyword>
<gene>
    <name evidence="3" type="ORF">PPACK8108_LOCUS25458</name>
</gene>
<reference evidence="3" key="1">
    <citation type="submission" date="2022-06" db="EMBL/GenBank/DDBJ databases">
        <authorList>
            <consortium name="SYNGENTA / RWTH Aachen University"/>
        </authorList>
    </citation>
    <scope>NUCLEOTIDE SEQUENCE</scope>
</reference>
<dbReference type="EMBL" id="CALTRL010006227">
    <property type="protein sequence ID" value="CAH7690189.1"/>
    <property type="molecule type" value="Genomic_DNA"/>
</dbReference>
<dbReference type="AlphaFoldDB" id="A0AAV0BVD5"/>
<accession>A0AAV0BVD5</accession>
<proteinExistence type="predicted"/>
<evidence type="ECO:0000313" key="4">
    <source>
        <dbReference type="Proteomes" id="UP001153365"/>
    </source>
</evidence>
<evidence type="ECO:0000256" key="2">
    <source>
        <dbReference type="SAM" id="MobiDB-lite"/>
    </source>
</evidence>
<dbReference type="Proteomes" id="UP001153365">
    <property type="component" value="Unassembled WGS sequence"/>
</dbReference>
<organism evidence="3 4">
    <name type="scientific">Phakopsora pachyrhizi</name>
    <name type="common">Asian soybean rust disease fungus</name>
    <dbReference type="NCBI Taxonomy" id="170000"/>
    <lineage>
        <taxon>Eukaryota</taxon>
        <taxon>Fungi</taxon>
        <taxon>Dikarya</taxon>
        <taxon>Basidiomycota</taxon>
        <taxon>Pucciniomycotina</taxon>
        <taxon>Pucciniomycetes</taxon>
        <taxon>Pucciniales</taxon>
        <taxon>Phakopsoraceae</taxon>
        <taxon>Phakopsora</taxon>
    </lineage>
</organism>